<sequence>MSATGGEQSMTASASWHPTDRQPPDRPIHSITVCDLQPIQEPTTGRLSLPSASTARPTLHYRSTLAQGARSNAQAQSAPLIRLQPATEGSEQHRRAWKLPLFHSRHCILKSSTPEVFSPTHQYHTTSPWDLRLYTRTPLRQHYHVTPPTYRTRHLPACSPPDRLPNTPSSTYLPDHHPAPQPHRTAPHHLAVTATATATARPPFSLTTVYDGIA</sequence>
<evidence type="ECO:0000313" key="3">
    <source>
        <dbReference type="Proteomes" id="UP001278500"/>
    </source>
</evidence>
<proteinExistence type="predicted"/>
<comment type="caution">
    <text evidence="2">The sequence shown here is derived from an EMBL/GenBank/DDBJ whole genome shotgun (WGS) entry which is preliminary data.</text>
</comment>
<reference evidence="2" key="1">
    <citation type="journal article" date="2023" name="Mol. Phylogenet. Evol.">
        <title>Genome-scale phylogeny and comparative genomics of the fungal order Sordariales.</title>
        <authorList>
            <person name="Hensen N."/>
            <person name="Bonometti L."/>
            <person name="Westerberg I."/>
            <person name="Brannstrom I.O."/>
            <person name="Guillou S."/>
            <person name="Cros-Aarteil S."/>
            <person name="Calhoun S."/>
            <person name="Haridas S."/>
            <person name="Kuo A."/>
            <person name="Mondo S."/>
            <person name="Pangilinan J."/>
            <person name="Riley R."/>
            <person name="LaButti K."/>
            <person name="Andreopoulos B."/>
            <person name="Lipzen A."/>
            <person name="Chen C."/>
            <person name="Yan M."/>
            <person name="Daum C."/>
            <person name="Ng V."/>
            <person name="Clum A."/>
            <person name="Steindorff A."/>
            <person name="Ohm R.A."/>
            <person name="Martin F."/>
            <person name="Silar P."/>
            <person name="Natvig D.O."/>
            <person name="Lalanne C."/>
            <person name="Gautier V."/>
            <person name="Ament-Velasquez S.L."/>
            <person name="Kruys A."/>
            <person name="Hutchinson M.I."/>
            <person name="Powell A.J."/>
            <person name="Barry K."/>
            <person name="Miller A.N."/>
            <person name="Grigoriev I.V."/>
            <person name="Debuchy R."/>
            <person name="Gladieux P."/>
            <person name="Hiltunen Thoren M."/>
            <person name="Johannesson H."/>
        </authorList>
    </citation>
    <scope>NUCLEOTIDE SEQUENCE</scope>
    <source>
        <strain evidence="2">CBS 560.94</strain>
    </source>
</reference>
<accession>A0AAE0MQE6</accession>
<dbReference type="AlphaFoldDB" id="A0AAE0MQE6"/>
<evidence type="ECO:0000256" key="1">
    <source>
        <dbReference type="SAM" id="MobiDB-lite"/>
    </source>
</evidence>
<dbReference type="GeneID" id="87859595"/>
<feature type="region of interest" description="Disordered" evidence="1">
    <location>
        <begin position="153"/>
        <end position="185"/>
    </location>
</feature>
<protein>
    <submittedName>
        <fullName evidence="2">Uncharacterized protein</fullName>
    </submittedName>
</protein>
<gene>
    <name evidence="2" type="ORF">B0H65DRAFT_249284</name>
</gene>
<feature type="compositionally biased region" description="Polar residues" evidence="1">
    <location>
        <begin position="1"/>
        <end position="16"/>
    </location>
</feature>
<feature type="region of interest" description="Disordered" evidence="1">
    <location>
        <begin position="1"/>
        <end position="29"/>
    </location>
</feature>
<organism evidence="2 3">
    <name type="scientific">Neurospora tetraspora</name>
    <dbReference type="NCBI Taxonomy" id="94610"/>
    <lineage>
        <taxon>Eukaryota</taxon>
        <taxon>Fungi</taxon>
        <taxon>Dikarya</taxon>
        <taxon>Ascomycota</taxon>
        <taxon>Pezizomycotina</taxon>
        <taxon>Sordariomycetes</taxon>
        <taxon>Sordariomycetidae</taxon>
        <taxon>Sordariales</taxon>
        <taxon>Sordariaceae</taxon>
        <taxon>Neurospora</taxon>
    </lineage>
</organism>
<keyword evidence="3" id="KW-1185">Reference proteome</keyword>
<name>A0AAE0MQE6_9PEZI</name>
<dbReference type="Proteomes" id="UP001278500">
    <property type="component" value="Unassembled WGS sequence"/>
</dbReference>
<dbReference type="EMBL" id="JAUEPP010000006">
    <property type="protein sequence ID" value="KAK3340098.1"/>
    <property type="molecule type" value="Genomic_DNA"/>
</dbReference>
<evidence type="ECO:0000313" key="2">
    <source>
        <dbReference type="EMBL" id="KAK3340098.1"/>
    </source>
</evidence>
<reference evidence="2" key="2">
    <citation type="submission" date="2023-06" db="EMBL/GenBank/DDBJ databases">
        <authorList>
            <consortium name="Lawrence Berkeley National Laboratory"/>
            <person name="Haridas S."/>
            <person name="Hensen N."/>
            <person name="Bonometti L."/>
            <person name="Westerberg I."/>
            <person name="Brannstrom I.O."/>
            <person name="Guillou S."/>
            <person name="Cros-Aarteil S."/>
            <person name="Calhoun S."/>
            <person name="Kuo A."/>
            <person name="Mondo S."/>
            <person name="Pangilinan J."/>
            <person name="Riley R."/>
            <person name="Labutti K."/>
            <person name="Andreopoulos B."/>
            <person name="Lipzen A."/>
            <person name="Chen C."/>
            <person name="Yanf M."/>
            <person name="Daum C."/>
            <person name="Ng V."/>
            <person name="Clum A."/>
            <person name="Steindorff A."/>
            <person name="Ohm R."/>
            <person name="Martin F."/>
            <person name="Silar P."/>
            <person name="Natvig D."/>
            <person name="Lalanne C."/>
            <person name="Gautier V."/>
            <person name="Ament-Velasquez S.L."/>
            <person name="Kruys A."/>
            <person name="Hutchinson M.I."/>
            <person name="Powell A.J."/>
            <person name="Barry K."/>
            <person name="Miller A.N."/>
            <person name="Grigoriev I.V."/>
            <person name="Debuchy R."/>
            <person name="Gladieux P."/>
            <person name="Thoren M.H."/>
            <person name="Johannesson H."/>
        </authorList>
    </citation>
    <scope>NUCLEOTIDE SEQUENCE</scope>
    <source>
        <strain evidence="2">CBS 560.94</strain>
    </source>
</reference>
<feature type="compositionally biased region" description="Basic and acidic residues" evidence="1">
    <location>
        <begin position="18"/>
        <end position="28"/>
    </location>
</feature>
<dbReference type="RefSeq" id="XP_062679040.1">
    <property type="nucleotide sequence ID" value="XM_062822441.1"/>
</dbReference>